<dbReference type="NCBIfam" id="NF002475">
    <property type="entry name" value="PRK01723.1"/>
    <property type="match status" value="1"/>
</dbReference>
<evidence type="ECO:0000256" key="12">
    <source>
        <dbReference type="ARBA" id="ARBA00023136"/>
    </source>
</evidence>
<evidence type="ECO:0000313" key="16">
    <source>
        <dbReference type="EMBL" id="QTH62945.1"/>
    </source>
</evidence>
<evidence type="ECO:0000256" key="3">
    <source>
        <dbReference type="ARBA" id="ARBA00010327"/>
    </source>
</evidence>
<comment type="catalytic activity">
    <reaction evidence="14 15">
        <text>an alpha-Kdo-(2-&gt;6)-lipid IVA + ATP = a 4-O-phospho-alpha-Kdo-(2-&gt;6)-lipid IVA + ADP + H(+)</text>
        <dbReference type="Rhea" id="RHEA:74271"/>
        <dbReference type="ChEBI" id="CHEBI:15378"/>
        <dbReference type="ChEBI" id="CHEBI:30616"/>
        <dbReference type="ChEBI" id="CHEBI:176428"/>
        <dbReference type="ChEBI" id="CHEBI:193140"/>
        <dbReference type="ChEBI" id="CHEBI:456216"/>
        <dbReference type="EC" id="2.7.1.166"/>
    </reaction>
</comment>
<comment type="similarity">
    <text evidence="3 15">Belongs to the protein kinase superfamily. KdkA/RfaP family.</text>
</comment>
<evidence type="ECO:0000256" key="10">
    <source>
        <dbReference type="ARBA" id="ARBA00022840"/>
    </source>
</evidence>
<keyword evidence="9 15" id="KW-0418">Kinase</keyword>
<keyword evidence="6 15" id="KW-0997">Cell inner membrane</keyword>
<dbReference type="AlphaFoldDB" id="A0A975D992"/>
<evidence type="ECO:0000256" key="2">
    <source>
        <dbReference type="ARBA" id="ARBA00004713"/>
    </source>
</evidence>
<evidence type="ECO:0000256" key="7">
    <source>
        <dbReference type="ARBA" id="ARBA00022679"/>
    </source>
</evidence>
<proteinExistence type="inferred from homology"/>
<dbReference type="InterPro" id="IPR022826">
    <property type="entry name" value="KDO_kinase"/>
</dbReference>
<gene>
    <name evidence="15" type="primary">kdkA</name>
    <name evidence="16" type="ORF">J1N51_09255</name>
</gene>
<dbReference type="Pfam" id="PF06293">
    <property type="entry name" value="Kdo"/>
    <property type="match status" value="1"/>
</dbReference>
<accession>A0A975D992</accession>
<dbReference type="GO" id="GO:0005886">
    <property type="term" value="C:plasma membrane"/>
    <property type="evidence" value="ECO:0007669"/>
    <property type="project" value="UniProtKB-SubCell"/>
</dbReference>
<evidence type="ECO:0000256" key="4">
    <source>
        <dbReference type="ARBA" id="ARBA00011988"/>
    </source>
</evidence>
<dbReference type="GO" id="GO:0005524">
    <property type="term" value="F:ATP binding"/>
    <property type="evidence" value="ECO:0007669"/>
    <property type="project" value="UniProtKB-UniRule"/>
</dbReference>
<keyword evidence="10 15" id="KW-0067">ATP-binding</keyword>
<dbReference type="HAMAP" id="MF_00521">
    <property type="entry name" value="KDO_kinase"/>
    <property type="match status" value="1"/>
</dbReference>
<evidence type="ECO:0000256" key="14">
    <source>
        <dbReference type="ARBA" id="ARBA00034417"/>
    </source>
</evidence>
<dbReference type="EMBL" id="CP072110">
    <property type="protein sequence ID" value="QTH62945.1"/>
    <property type="molecule type" value="Genomic_DNA"/>
</dbReference>
<feature type="active site" evidence="15">
    <location>
        <position position="194"/>
    </location>
</feature>
<dbReference type="InterPro" id="IPR011009">
    <property type="entry name" value="Kinase-like_dom_sf"/>
</dbReference>
<dbReference type="Gene3D" id="1.10.510.10">
    <property type="entry name" value="Transferase(Phosphotransferase) domain 1"/>
    <property type="match status" value="1"/>
</dbReference>
<evidence type="ECO:0000256" key="11">
    <source>
        <dbReference type="ARBA" id="ARBA00022985"/>
    </source>
</evidence>
<sequence length="264" mass="31110">MIIAIPRLNLNVSNLNNSTSTIRWQKKQEGQQIIWTDERYGAEISSQWFEPTYWQNQQAVVGTSKGRYTTHFVRHQSEENDVTMVLRHYYRGGMIRHFNRDKFLYSGLESCRSIKELKLLKYMVELDLPVPKPVAGRVTRHAGLWYSNDILIELIKDAKDGFNHLLNASLPEETWEKIGKVIKQFHLSGIYHADLNIHNILISNQLNDIYLIDFDRCEQRAANKDWQDANLQRLKRSLVKELGLHKTFNFKEQDWQCLMAGYRE</sequence>
<dbReference type="KEGG" id="psym:J1N51_09255"/>
<dbReference type="GO" id="GO:0016773">
    <property type="term" value="F:phosphotransferase activity, alcohol group as acceptor"/>
    <property type="evidence" value="ECO:0007669"/>
    <property type="project" value="UniProtKB-UniRule"/>
</dbReference>
<name>A0A975D992_9GAMM</name>
<organism evidence="16 17">
    <name type="scientific">Psychrosphaera ytuae</name>
    <dbReference type="NCBI Taxonomy" id="2820710"/>
    <lineage>
        <taxon>Bacteria</taxon>
        <taxon>Pseudomonadati</taxon>
        <taxon>Pseudomonadota</taxon>
        <taxon>Gammaproteobacteria</taxon>
        <taxon>Alteromonadales</taxon>
        <taxon>Pseudoalteromonadaceae</taxon>
        <taxon>Psychrosphaera</taxon>
    </lineage>
</organism>
<dbReference type="GO" id="GO:0009244">
    <property type="term" value="P:lipopolysaccharide core region biosynthetic process"/>
    <property type="evidence" value="ECO:0007669"/>
    <property type="project" value="UniProtKB-UniRule"/>
</dbReference>
<dbReference type="EC" id="2.7.1.166" evidence="4 15"/>
<comment type="pathway">
    <text evidence="2 15">Bacterial outer membrane biogenesis; LPS core biosynthesis.</text>
</comment>
<keyword evidence="7 15" id="KW-0808">Transferase</keyword>
<protein>
    <recommendedName>
        <fullName evidence="13 15">3-deoxy-D-manno-octulosonic acid kinase</fullName>
        <shortName evidence="15">Kdo kinase</shortName>
        <ecNumber evidence="4 15">2.7.1.166</ecNumber>
    </recommendedName>
</protein>
<evidence type="ECO:0000256" key="5">
    <source>
        <dbReference type="ARBA" id="ARBA00022475"/>
    </source>
</evidence>
<dbReference type="RefSeq" id="WP_208830661.1">
    <property type="nucleotide sequence ID" value="NZ_CP072110.1"/>
</dbReference>
<evidence type="ECO:0000256" key="8">
    <source>
        <dbReference type="ARBA" id="ARBA00022741"/>
    </source>
</evidence>
<keyword evidence="17" id="KW-1185">Reference proteome</keyword>
<evidence type="ECO:0000256" key="15">
    <source>
        <dbReference type="HAMAP-Rule" id="MF_00521"/>
    </source>
</evidence>
<keyword evidence="8 15" id="KW-0547">Nucleotide-binding</keyword>
<dbReference type="GO" id="GO:0016301">
    <property type="term" value="F:kinase activity"/>
    <property type="evidence" value="ECO:0007669"/>
    <property type="project" value="UniProtKB-KW"/>
</dbReference>
<evidence type="ECO:0000256" key="13">
    <source>
        <dbReference type="ARBA" id="ARBA00029511"/>
    </source>
</evidence>
<evidence type="ECO:0000256" key="1">
    <source>
        <dbReference type="ARBA" id="ARBA00004515"/>
    </source>
</evidence>
<keyword evidence="11 15" id="KW-0448">Lipopolysaccharide biosynthesis</keyword>
<dbReference type="Proteomes" id="UP000682739">
    <property type="component" value="Chromosome"/>
</dbReference>
<dbReference type="SUPFAM" id="SSF56112">
    <property type="entry name" value="Protein kinase-like (PK-like)"/>
    <property type="match status" value="1"/>
</dbReference>
<evidence type="ECO:0000313" key="17">
    <source>
        <dbReference type="Proteomes" id="UP000682739"/>
    </source>
</evidence>
<reference evidence="16" key="1">
    <citation type="submission" date="2021-03" db="EMBL/GenBank/DDBJ databases">
        <title>Description of Psychrosphaera ytuae sp. nov. isolated from deep sea sediment of South China Sea.</title>
        <authorList>
            <person name="Zhang J."/>
            <person name="Xu X.-D."/>
        </authorList>
    </citation>
    <scope>NUCLEOTIDE SEQUENCE</scope>
    <source>
        <strain evidence="16">MTZ26</strain>
    </source>
</reference>
<evidence type="ECO:0000256" key="6">
    <source>
        <dbReference type="ARBA" id="ARBA00022519"/>
    </source>
</evidence>
<keyword evidence="5 15" id="KW-1003">Cell membrane</keyword>
<comment type="function">
    <text evidence="15">Catalyzes the ATP-dependent phosphorylation of the 3-deoxy-D-manno-octulosonic acid (Kdo) residue in Kdo-lipid IV(A) at the 4-OH position.</text>
</comment>
<keyword evidence="12 15" id="KW-0472">Membrane</keyword>
<comment type="subcellular location">
    <subcellularLocation>
        <location evidence="1 15">Cell inner membrane</location>
        <topology evidence="1 15">Peripheral membrane protein</topology>
        <orientation evidence="1 15">Cytoplasmic side</orientation>
    </subcellularLocation>
</comment>
<evidence type="ECO:0000256" key="9">
    <source>
        <dbReference type="ARBA" id="ARBA00022777"/>
    </source>
</evidence>